<dbReference type="EMBL" id="VSSQ01070663">
    <property type="protein sequence ID" value="MPN22437.1"/>
    <property type="molecule type" value="Genomic_DNA"/>
</dbReference>
<accession>A0A645G6A0</accession>
<gene>
    <name evidence="1" type="ORF">SDC9_169820</name>
</gene>
<protein>
    <submittedName>
        <fullName evidence="1">Uncharacterized protein</fullName>
    </submittedName>
</protein>
<dbReference type="AlphaFoldDB" id="A0A645G6A0"/>
<organism evidence="1">
    <name type="scientific">bioreactor metagenome</name>
    <dbReference type="NCBI Taxonomy" id="1076179"/>
    <lineage>
        <taxon>unclassified sequences</taxon>
        <taxon>metagenomes</taxon>
        <taxon>ecological metagenomes</taxon>
    </lineage>
</organism>
<name>A0A645G6A0_9ZZZZ</name>
<comment type="caution">
    <text evidence="1">The sequence shown here is derived from an EMBL/GenBank/DDBJ whole genome shotgun (WGS) entry which is preliminary data.</text>
</comment>
<evidence type="ECO:0000313" key="1">
    <source>
        <dbReference type="EMBL" id="MPN22437.1"/>
    </source>
</evidence>
<sequence length="34" mass="3630">MAEDIGGNKGRTMILDLKNGIVQIKTVGMGVKEI</sequence>
<reference evidence="1" key="1">
    <citation type="submission" date="2019-08" db="EMBL/GenBank/DDBJ databases">
        <authorList>
            <person name="Kucharzyk K."/>
            <person name="Murdoch R.W."/>
            <person name="Higgins S."/>
            <person name="Loffler F."/>
        </authorList>
    </citation>
    <scope>NUCLEOTIDE SEQUENCE</scope>
</reference>
<proteinExistence type="predicted"/>